<keyword evidence="1" id="KW-0812">Transmembrane</keyword>
<dbReference type="AlphaFoldDB" id="A0A7S0BH67"/>
<protein>
    <submittedName>
        <fullName evidence="2">Uncharacterized protein</fullName>
    </submittedName>
</protein>
<name>A0A7S0BH67_9RHOD</name>
<sequence length="258" mass="28147">MESGMNDAVDKPSATNLRATSDASFGRIANGASVKTTGLNPRDAAWIWACYGLSVWVVACSSMSLWPLHPEVQRKFHLSEDISEFAAWGWFCSLTITRLAYWIYPCRGKGLQSSLEAVFTLSFTSFSFAYVAVAPKMIIPATATALLFLVSSWTFMITSFKVTRMPPNFTATLPGGLILLVRRNPIAGGVLFGSSELCILIKYLDALPQSPLILRDFWSAILGCLLSLRIAYAILELLAGIYALSTLAGPDNQARKTS</sequence>
<feature type="transmembrane region" description="Helical" evidence="1">
    <location>
        <begin position="217"/>
        <end position="244"/>
    </location>
</feature>
<keyword evidence="1" id="KW-0472">Membrane</keyword>
<feature type="transmembrane region" description="Helical" evidence="1">
    <location>
        <begin position="45"/>
        <end position="65"/>
    </location>
</feature>
<evidence type="ECO:0000256" key="1">
    <source>
        <dbReference type="SAM" id="Phobius"/>
    </source>
</evidence>
<feature type="transmembrane region" description="Helical" evidence="1">
    <location>
        <begin position="115"/>
        <end position="132"/>
    </location>
</feature>
<accession>A0A7S0BH67</accession>
<reference evidence="2" key="1">
    <citation type="submission" date="2021-01" db="EMBL/GenBank/DDBJ databases">
        <authorList>
            <person name="Corre E."/>
            <person name="Pelletier E."/>
            <person name="Niang G."/>
            <person name="Scheremetjew M."/>
            <person name="Finn R."/>
            <person name="Kale V."/>
            <person name="Holt S."/>
            <person name="Cochrane G."/>
            <person name="Meng A."/>
            <person name="Brown T."/>
            <person name="Cohen L."/>
        </authorList>
    </citation>
    <scope>NUCLEOTIDE SEQUENCE</scope>
    <source>
        <strain evidence="2">UTEX LB 2760</strain>
    </source>
</reference>
<gene>
    <name evidence="2" type="ORF">RMAR0315_LOCUS3353</name>
</gene>
<organism evidence="2">
    <name type="scientific">Rhodosorus marinus</name>
    <dbReference type="NCBI Taxonomy" id="101924"/>
    <lineage>
        <taxon>Eukaryota</taxon>
        <taxon>Rhodophyta</taxon>
        <taxon>Stylonematophyceae</taxon>
        <taxon>Stylonematales</taxon>
        <taxon>Stylonemataceae</taxon>
        <taxon>Rhodosorus</taxon>
    </lineage>
</organism>
<proteinExistence type="predicted"/>
<feature type="transmembrane region" description="Helical" evidence="1">
    <location>
        <begin position="85"/>
        <end position="103"/>
    </location>
</feature>
<keyword evidence="1" id="KW-1133">Transmembrane helix</keyword>
<evidence type="ECO:0000313" key="2">
    <source>
        <dbReference type="EMBL" id="CAD8393368.1"/>
    </source>
</evidence>
<dbReference type="EMBL" id="HBEK01006001">
    <property type="protein sequence ID" value="CAD8393368.1"/>
    <property type="molecule type" value="Transcribed_RNA"/>
</dbReference>
<feature type="transmembrane region" description="Helical" evidence="1">
    <location>
        <begin position="138"/>
        <end position="157"/>
    </location>
</feature>